<evidence type="ECO:0000313" key="2">
    <source>
        <dbReference type="EMBL" id="NYI72233.1"/>
    </source>
</evidence>
<evidence type="ECO:0000259" key="1">
    <source>
        <dbReference type="Pfam" id="PF11706"/>
    </source>
</evidence>
<dbReference type="Pfam" id="PF11706">
    <property type="entry name" value="zf-CGNR"/>
    <property type="match status" value="1"/>
</dbReference>
<dbReference type="Gene3D" id="1.10.3300.10">
    <property type="entry name" value="Jann2411-like domain"/>
    <property type="match status" value="1"/>
</dbReference>
<sequence length="170" mass="19279">MLINPYGAEPVRLAARLADERPRTPAELQEICDDEDVVGGLPPRPADVRQLDELLDAWLTVVDAPDDRARARRLNRLLARYAEHPRLTDHTGTWHLHYRPERVGLARLLATMITVGTALHLTERGMDRLGRCAAPDCRRAYADTSRNGTQRFCCPRCGTREAVRRHRARA</sequence>
<reference evidence="2 3" key="1">
    <citation type="submission" date="2020-07" db="EMBL/GenBank/DDBJ databases">
        <title>Sequencing the genomes of 1000 actinobacteria strains.</title>
        <authorList>
            <person name="Klenk H.-P."/>
        </authorList>
    </citation>
    <scope>NUCLEOTIDE SEQUENCE [LARGE SCALE GENOMIC DNA]</scope>
    <source>
        <strain evidence="2 3">DSM 103164</strain>
    </source>
</reference>
<protein>
    <submittedName>
        <fullName evidence="2">Putative RNA-binding Zn ribbon-like protein</fullName>
    </submittedName>
</protein>
<dbReference type="InterPro" id="IPR023286">
    <property type="entry name" value="ABATE_dom_sf"/>
</dbReference>
<dbReference type="Proteomes" id="UP000527616">
    <property type="component" value="Unassembled WGS sequence"/>
</dbReference>
<gene>
    <name evidence="2" type="ORF">GGQ54_002793</name>
</gene>
<comment type="caution">
    <text evidence="2">The sequence shown here is derived from an EMBL/GenBank/DDBJ whole genome shotgun (WGS) entry which is preliminary data.</text>
</comment>
<organism evidence="2 3">
    <name type="scientific">Naumannella cuiyingiana</name>
    <dbReference type="NCBI Taxonomy" id="1347891"/>
    <lineage>
        <taxon>Bacteria</taxon>
        <taxon>Bacillati</taxon>
        <taxon>Actinomycetota</taxon>
        <taxon>Actinomycetes</taxon>
        <taxon>Propionibacteriales</taxon>
        <taxon>Propionibacteriaceae</taxon>
        <taxon>Naumannella</taxon>
    </lineage>
</organism>
<dbReference type="EMBL" id="JACBZS010000001">
    <property type="protein sequence ID" value="NYI72233.1"/>
    <property type="molecule type" value="Genomic_DNA"/>
</dbReference>
<dbReference type="SUPFAM" id="SSF160904">
    <property type="entry name" value="Jann2411-like"/>
    <property type="match status" value="1"/>
</dbReference>
<dbReference type="InterPro" id="IPR021005">
    <property type="entry name" value="Znf_CGNR"/>
</dbReference>
<feature type="domain" description="Zinc finger CGNR" evidence="1">
    <location>
        <begin position="128"/>
        <end position="169"/>
    </location>
</feature>
<dbReference type="PANTHER" id="PTHR35525">
    <property type="entry name" value="BLL6575 PROTEIN"/>
    <property type="match status" value="1"/>
</dbReference>
<name>A0A7Z0DB44_9ACTN</name>
<accession>A0A7Z0DB44</accession>
<keyword evidence="3" id="KW-1185">Reference proteome</keyword>
<dbReference type="AlphaFoldDB" id="A0A7Z0DB44"/>
<dbReference type="PANTHER" id="PTHR35525:SF3">
    <property type="entry name" value="BLL6575 PROTEIN"/>
    <property type="match status" value="1"/>
</dbReference>
<evidence type="ECO:0000313" key="3">
    <source>
        <dbReference type="Proteomes" id="UP000527616"/>
    </source>
</evidence>
<dbReference type="InterPro" id="IPR010852">
    <property type="entry name" value="ABATE"/>
</dbReference>
<dbReference type="RefSeq" id="WP_179445958.1">
    <property type="nucleotide sequence ID" value="NZ_JACBZS010000001.1"/>
</dbReference>
<proteinExistence type="predicted"/>